<keyword evidence="1" id="KW-0472">Membrane</keyword>
<proteinExistence type="predicted"/>
<dbReference type="AlphaFoldDB" id="A0A9K3HR64"/>
<organism evidence="2 3">
    <name type="scientific">Helianthus annuus</name>
    <name type="common">Common sunflower</name>
    <dbReference type="NCBI Taxonomy" id="4232"/>
    <lineage>
        <taxon>Eukaryota</taxon>
        <taxon>Viridiplantae</taxon>
        <taxon>Streptophyta</taxon>
        <taxon>Embryophyta</taxon>
        <taxon>Tracheophyta</taxon>
        <taxon>Spermatophyta</taxon>
        <taxon>Magnoliopsida</taxon>
        <taxon>eudicotyledons</taxon>
        <taxon>Gunneridae</taxon>
        <taxon>Pentapetalae</taxon>
        <taxon>asterids</taxon>
        <taxon>campanulids</taxon>
        <taxon>Asterales</taxon>
        <taxon>Asteraceae</taxon>
        <taxon>Asteroideae</taxon>
        <taxon>Heliantheae alliance</taxon>
        <taxon>Heliantheae</taxon>
        <taxon>Helianthus</taxon>
    </lineage>
</organism>
<feature type="transmembrane region" description="Helical" evidence="1">
    <location>
        <begin position="7"/>
        <end position="30"/>
    </location>
</feature>
<reference evidence="2" key="1">
    <citation type="journal article" date="2017" name="Nature">
        <title>The sunflower genome provides insights into oil metabolism, flowering and Asterid evolution.</title>
        <authorList>
            <person name="Badouin H."/>
            <person name="Gouzy J."/>
            <person name="Grassa C.J."/>
            <person name="Murat F."/>
            <person name="Staton S.E."/>
            <person name="Cottret L."/>
            <person name="Lelandais-Briere C."/>
            <person name="Owens G.L."/>
            <person name="Carrere S."/>
            <person name="Mayjonade B."/>
            <person name="Legrand L."/>
            <person name="Gill N."/>
            <person name="Kane N.C."/>
            <person name="Bowers J.E."/>
            <person name="Hubner S."/>
            <person name="Bellec A."/>
            <person name="Berard A."/>
            <person name="Berges H."/>
            <person name="Blanchet N."/>
            <person name="Boniface M.C."/>
            <person name="Brunel D."/>
            <person name="Catrice O."/>
            <person name="Chaidir N."/>
            <person name="Claudel C."/>
            <person name="Donnadieu C."/>
            <person name="Faraut T."/>
            <person name="Fievet G."/>
            <person name="Helmstetter N."/>
            <person name="King M."/>
            <person name="Knapp S.J."/>
            <person name="Lai Z."/>
            <person name="Le Paslier M.C."/>
            <person name="Lippi Y."/>
            <person name="Lorenzon L."/>
            <person name="Mandel J.R."/>
            <person name="Marage G."/>
            <person name="Marchand G."/>
            <person name="Marquand E."/>
            <person name="Bret-Mestries E."/>
            <person name="Morien E."/>
            <person name="Nambeesan S."/>
            <person name="Nguyen T."/>
            <person name="Pegot-Espagnet P."/>
            <person name="Pouilly N."/>
            <person name="Raftis F."/>
            <person name="Sallet E."/>
            <person name="Schiex T."/>
            <person name="Thomas J."/>
            <person name="Vandecasteele C."/>
            <person name="Vares D."/>
            <person name="Vear F."/>
            <person name="Vautrin S."/>
            <person name="Crespi M."/>
            <person name="Mangin B."/>
            <person name="Burke J.M."/>
            <person name="Salse J."/>
            <person name="Munos S."/>
            <person name="Vincourt P."/>
            <person name="Rieseberg L.H."/>
            <person name="Langlade N.B."/>
        </authorList>
    </citation>
    <scope>NUCLEOTIDE SEQUENCE</scope>
    <source>
        <tissue evidence="2">Leaves</tissue>
    </source>
</reference>
<sequence>MRVRSPCGIGFANGVVDAVSLVIGAAWPALYKSTELALKSSSSQSSKALSDGSLPVALHVAVLHSCICISLRCL</sequence>
<protein>
    <submittedName>
        <fullName evidence="2">Uncharacterized protein</fullName>
    </submittedName>
</protein>
<evidence type="ECO:0000256" key="1">
    <source>
        <dbReference type="SAM" id="Phobius"/>
    </source>
</evidence>
<evidence type="ECO:0000313" key="3">
    <source>
        <dbReference type="Proteomes" id="UP000215914"/>
    </source>
</evidence>
<comment type="caution">
    <text evidence="2">The sequence shown here is derived from an EMBL/GenBank/DDBJ whole genome shotgun (WGS) entry which is preliminary data.</text>
</comment>
<reference evidence="2" key="2">
    <citation type="submission" date="2020-06" db="EMBL/GenBank/DDBJ databases">
        <title>Helianthus annuus Genome sequencing and assembly Release 2.</title>
        <authorList>
            <person name="Gouzy J."/>
            <person name="Langlade N."/>
            <person name="Munos S."/>
        </authorList>
    </citation>
    <scope>NUCLEOTIDE SEQUENCE</scope>
    <source>
        <tissue evidence="2">Leaves</tissue>
    </source>
</reference>
<gene>
    <name evidence="2" type="ORF">HanXRQr2_Chr11g0504201</name>
</gene>
<evidence type="ECO:0000313" key="2">
    <source>
        <dbReference type="EMBL" id="KAF5783117.1"/>
    </source>
</evidence>
<keyword evidence="3" id="KW-1185">Reference proteome</keyword>
<name>A0A9K3HR64_HELAN</name>
<dbReference type="Gramene" id="mRNA:HanXRQr2_Chr11g0504201">
    <property type="protein sequence ID" value="CDS:HanXRQr2_Chr11g0504201.1"/>
    <property type="gene ID" value="HanXRQr2_Chr11g0504201"/>
</dbReference>
<keyword evidence="1" id="KW-1133">Transmembrane helix</keyword>
<accession>A0A9K3HR64</accession>
<dbReference type="Proteomes" id="UP000215914">
    <property type="component" value="Unassembled WGS sequence"/>
</dbReference>
<dbReference type="EMBL" id="MNCJ02000326">
    <property type="protein sequence ID" value="KAF5783117.1"/>
    <property type="molecule type" value="Genomic_DNA"/>
</dbReference>
<keyword evidence="1" id="KW-0812">Transmembrane</keyword>